<keyword evidence="2" id="KW-1185">Reference proteome</keyword>
<dbReference type="Pfam" id="PF13279">
    <property type="entry name" value="4HBT_2"/>
    <property type="match status" value="1"/>
</dbReference>
<dbReference type="Gene3D" id="3.10.129.10">
    <property type="entry name" value="Hotdog Thioesterase"/>
    <property type="match status" value="1"/>
</dbReference>
<dbReference type="InterPro" id="IPR029069">
    <property type="entry name" value="HotDog_dom_sf"/>
</dbReference>
<accession>A0A0M4LZ58</accession>
<dbReference type="AlphaFoldDB" id="A0A0M4LZ58"/>
<dbReference type="PANTHER" id="PTHR31793">
    <property type="entry name" value="4-HYDROXYBENZOYL-COA THIOESTERASE FAMILY MEMBER"/>
    <property type="match status" value="1"/>
</dbReference>
<evidence type="ECO:0000313" key="1">
    <source>
        <dbReference type="EMBL" id="ALE01412.1"/>
    </source>
</evidence>
<evidence type="ECO:0000313" key="2">
    <source>
        <dbReference type="Proteomes" id="UP000068905"/>
    </source>
</evidence>
<gene>
    <name evidence="1" type="ORF">W908_01590</name>
</gene>
<protein>
    <submittedName>
        <fullName evidence="1">4-hydroxybenzoyl-CoA thioesterase</fullName>
    </submittedName>
</protein>
<dbReference type="STRING" id="1125411.W908_01590"/>
<dbReference type="Proteomes" id="UP000068905">
    <property type="component" value="Chromosome"/>
</dbReference>
<dbReference type="RefSeq" id="WP_053819666.1">
    <property type="nucleotide sequence ID" value="NZ_CP006911.1"/>
</dbReference>
<dbReference type="InterPro" id="IPR050563">
    <property type="entry name" value="4-hydroxybenzoyl-CoA_TE"/>
</dbReference>
<organism evidence="1 2">
    <name type="scientific">Candidatus Pseudothioglobus singularis PS1</name>
    <dbReference type="NCBI Taxonomy" id="1125411"/>
    <lineage>
        <taxon>Bacteria</taxon>
        <taxon>Pseudomonadati</taxon>
        <taxon>Pseudomonadota</taxon>
        <taxon>Gammaproteobacteria</taxon>
        <taxon>Candidatus Pseudothioglobaceae</taxon>
        <taxon>Candidatus Pseudothioglobus</taxon>
    </lineage>
</organism>
<dbReference type="PANTHER" id="PTHR31793:SF2">
    <property type="entry name" value="BLR1345 PROTEIN"/>
    <property type="match status" value="1"/>
</dbReference>
<dbReference type="EMBL" id="CP006911">
    <property type="protein sequence ID" value="ALE01412.1"/>
    <property type="molecule type" value="Genomic_DNA"/>
</dbReference>
<dbReference type="OrthoDB" id="6117985at2"/>
<proteinExistence type="predicted"/>
<dbReference type="GO" id="GO:0047617">
    <property type="term" value="F:fatty acyl-CoA hydrolase activity"/>
    <property type="evidence" value="ECO:0007669"/>
    <property type="project" value="TreeGrafter"/>
</dbReference>
<sequence length="175" mass="20345">MDNEIYLKRKYKHFSEDDNLNEPLAIYNAKVHRDWIDYNGHMSESFYLYAFGDASDALFQYIGIDNNYRLAGQSFYTVETHINYYLEASEKEPLTFATQILGLDSKRLHIFHQMFHGVTGSLLATTEQMLIHVDMKKAKASEISPSVFAILEKIWESHQKLTLPKQKGRVMSVNK</sequence>
<reference evidence="1 2" key="1">
    <citation type="journal article" date="2015" name="Genome Announc.">
        <title>Genome Sequence of 'Candidatus Thioglobus singularis' Strain PS1, a Mixotroph from the SUP05 Clade of Marine Gammaproteobacteria.</title>
        <authorList>
            <person name="Marshall K.T."/>
            <person name="Morris R.M."/>
        </authorList>
    </citation>
    <scope>NUCLEOTIDE SEQUENCE [LARGE SCALE GENOMIC DNA]</scope>
    <source>
        <strain evidence="1 2">PS1</strain>
    </source>
</reference>
<dbReference type="CDD" id="cd00586">
    <property type="entry name" value="4HBT"/>
    <property type="match status" value="1"/>
</dbReference>
<dbReference type="SUPFAM" id="SSF54637">
    <property type="entry name" value="Thioesterase/thiol ester dehydrase-isomerase"/>
    <property type="match status" value="1"/>
</dbReference>
<name>A0A0M4LZ58_9GAMM</name>
<dbReference type="KEGG" id="tsn:W908_01590"/>